<evidence type="ECO:0000259" key="5">
    <source>
        <dbReference type="Pfam" id="PF00881"/>
    </source>
</evidence>
<proteinExistence type="predicted"/>
<dbReference type="HOGENOM" id="CLU_084441_0_0_4"/>
<dbReference type="Proteomes" id="UP000001235">
    <property type="component" value="Chromosome"/>
</dbReference>
<keyword evidence="3" id="KW-0521">NADP</keyword>
<dbReference type="OrthoDB" id="9784375at2"/>
<dbReference type="RefSeq" id="WP_013293443.1">
    <property type="nucleotide sequence ID" value="NC_014394.1"/>
</dbReference>
<accession>D9SG57</accession>
<name>D9SG57_GALCS</name>
<organism evidence="6 7">
    <name type="scientific">Gallionella capsiferriformans (strain ES-2)</name>
    <name type="common">Gallionella ferruginea capsiferriformans (strain ES-2)</name>
    <dbReference type="NCBI Taxonomy" id="395494"/>
    <lineage>
        <taxon>Bacteria</taxon>
        <taxon>Pseudomonadati</taxon>
        <taxon>Pseudomonadota</taxon>
        <taxon>Betaproteobacteria</taxon>
        <taxon>Nitrosomonadales</taxon>
        <taxon>Gallionellaceae</taxon>
        <taxon>Gallionella</taxon>
    </lineage>
</organism>
<dbReference type="InterPro" id="IPR050461">
    <property type="entry name" value="Nitroreductase_HadB/RutE"/>
</dbReference>
<dbReference type="STRING" id="395494.Galf_1485"/>
<dbReference type="NCBIfam" id="NF003768">
    <property type="entry name" value="PRK05365.1"/>
    <property type="match status" value="1"/>
</dbReference>
<keyword evidence="4" id="KW-0560">Oxidoreductase</keyword>
<dbReference type="CDD" id="cd02148">
    <property type="entry name" value="RutE-like"/>
    <property type="match status" value="1"/>
</dbReference>
<dbReference type="InterPro" id="IPR029479">
    <property type="entry name" value="Nitroreductase"/>
</dbReference>
<feature type="domain" description="Nitroreductase" evidence="5">
    <location>
        <begin position="18"/>
        <end position="173"/>
    </location>
</feature>
<dbReference type="Gene3D" id="3.40.109.10">
    <property type="entry name" value="NADH Oxidase"/>
    <property type="match status" value="1"/>
</dbReference>
<keyword evidence="1" id="KW-0285">Flavoprotein</keyword>
<evidence type="ECO:0000313" key="6">
    <source>
        <dbReference type="EMBL" id="ADL55504.1"/>
    </source>
</evidence>
<dbReference type="EMBL" id="CP002159">
    <property type="protein sequence ID" value="ADL55504.1"/>
    <property type="molecule type" value="Genomic_DNA"/>
</dbReference>
<dbReference type="eggNOG" id="COG0778">
    <property type="taxonomic scope" value="Bacteria"/>
</dbReference>
<dbReference type="GO" id="GO:0016491">
    <property type="term" value="F:oxidoreductase activity"/>
    <property type="evidence" value="ECO:0007669"/>
    <property type="project" value="UniProtKB-KW"/>
</dbReference>
<dbReference type="Pfam" id="PF00881">
    <property type="entry name" value="Nitroreductase"/>
    <property type="match status" value="1"/>
</dbReference>
<evidence type="ECO:0000313" key="7">
    <source>
        <dbReference type="Proteomes" id="UP000001235"/>
    </source>
</evidence>
<reference evidence="6 7" key="1">
    <citation type="submission" date="2010-08" db="EMBL/GenBank/DDBJ databases">
        <title>Complete sequence of Gallionella capsiferriformans ES-2.</title>
        <authorList>
            <consortium name="US DOE Joint Genome Institute"/>
            <person name="Lucas S."/>
            <person name="Copeland A."/>
            <person name="Lapidus A."/>
            <person name="Cheng J.-F."/>
            <person name="Bruce D."/>
            <person name="Goodwin L."/>
            <person name="Pitluck S."/>
            <person name="Chertkov O."/>
            <person name="Davenport K.W."/>
            <person name="Detter J.C."/>
            <person name="Han C."/>
            <person name="Tapia R."/>
            <person name="Land M."/>
            <person name="Hauser L."/>
            <person name="Chang Y.-J."/>
            <person name="Jeffries C."/>
            <person name="Kyrpides N."/>
            <person name="Ivanova N."/>
            <person name="Mikhailova N."/>
            <person name="Shelobolina E.S."/>
            <person name="Picardal F."/>
            <person name="Roden E."/>
            <person name="Emerson D."/>
            <person name="Woyke T."/>
        </authorList>
    </citation>
    <scope>NUCLEOTIDE SEQUENCE [LARGE SCALE GENOMIC DNA]</scope>
    <source>
        <strain evidence="6 7">ES-2</strain>
    </source>
</reference>
<evidence type="ECO:0000256" key="2">
    <source>
        <dbReference type="ARBA" id="ARBA00022643"/>
    </source>
</evidence>
<dbReference type="KEGG" id="gca:Galf_1485"/>
<dbReference type="SUPFAM" id="SSF55469">
    <property type="entry name" value="FMN-dependent nitroreductase-like"/>
    <property type="match status" value="1"/>
</dbReference>
<gene>
    <name evidence="6" type="ordered locus">Galf_1485</name>
</gene>
<dbReference type="PANTHER" id="PTHR43543:SF1">
    <property type="entry name" value="MALONIC SEMIALDEHYDE REDUCTASE RUTE-RELATED"/>
    <property type="match status" value="1"/>
</dbReference>
<keyword evidence="7" id="KW-1185">Reference proteome</keyword>
<dbReference type="AlphaFoldDB" id="D9SG57"/>
<dbReference type="PANTHER" id="PTHR43543">
    <property type="entry name" value="MALONIC SEMIALDEHYDE REDUCTASE RUTE-RELATED"/>
    <property type="match status" value="1"/>
</dbReference>
<evidence type="ECO:0000256" key="4">
    <source>
        <dbReference type="ARBA" id="ARBA00023002"/>
    </source>
</evidence>
<protein>
    <submittedName>
        <fullName evidence="6">Nitroreductase</fullName>
    </submittedName>
</protein>
<dbReference type="InterPro" id="IPR023936">
    <property type="entry name" value="RutE-like"/>
</dbReference>
<dbReference type="InterPro" id="IPR000415">
    <property type="entry name" value="Nitroreductase-like"/>
</dbReference>
<evidence type="ECO:0000256" key="3">
    <source>
        <dbReference type="ARBA" id="ARBA00022857"/>
    </source>
</evidence>
<sequence>MKQALDQRSLDQLFFNAHSYNSFTDQAVSEDTIRELYEMMKWTPTSMNTQPARFVFIRNPEARERLLPAMLASNVEKTRQAPLTVIIAADSAFYEHLPSQFKAYDAAPMFANNAALAESTAFRNSTLQGAYLIMAARALGLDAGPMSGFDAAKVNAEFFPDGRWSANFIVNLGHGAMEGGHYPRGPRLAFEQVARIE</sequence>
<evidence type="ECO:0000256" key="1">
    <source>
        <dbReference type="ARBA" id="ARBA00022630"/>
    </source>
</evidence>
<keyword evidence="2" id="KW-0288">FMN</keyword>